<feature type="region of interest" description="Disordered" evidence="5">
    <location>
        <begin position="1"/>
        <end position="109"/>
    </location>
</feature>
<comment type="similarity">
    <text evidence="4">Belongs to the CTDSPL2 family.</text>
</comment>
<gene>
    <name evidence="7" type="ORF">BSP0115_LOCUS7070</name>
</gene>
<feature type="region of interest" description="Disordered" evidence="5">
    <location>
        <begin position="132"/>
        <end position="168"/>
    </location>
</feature>
<protein>
    <recommendedName>
        <fullName evidence="6">FCP1 homology domain-containing protein</fullName>
    </recommendedName>
</protein>
<evidence type="ECO:0000256" key="2">
    <source>
        <dbReference type="ARBA" id="ARBA00022912"/>
    </source>
</evidence>
<keyword evidence="2" id="KW-0904">Protein phosphatase</keyword>
<dbReference type="PROSITE" id="PS50969">
    <property type="entry name" value="FCP1"/>
    <property type="match status" value="1"/>
</dbReference>
<evidence type="ECO:0000256" key="4">
    <source>
        <dbReference type="ARBA" id="ARBA00038355"/>
    </source>
</evidence>
<feature type="domain" description="FCP1 homology" evidence="6">
    <location>
        <begin position="275"/>
        <end position="434"/>
    </location>
</feature>
<reference evidence="7" key="1">
    <citation type="submission" date="2021-01" db="EMBL/GenBank/DDBJ databases">
        <authorList>
            <person name="Corre E."/>
            <person name="Pelletier E."/>
            <person name="Niang G."/>
            <person name="Scheremetjew M."/>
            <person name="Finn R."/>
            <person name="Kale V."/>
            <person name="Holt S."/>
            <person name="Cochrane G."/>
            <person name="Meng A."/>
            <person name="Brown T."/>
            <person name="Cohen L."/>
        </authorList>
    </citation>
    <scope>NUCLEOTIDE SEQUENCE</scope>
    <source>
        <strain evidence="7">Ms1</strain>
    </source>
</reference>
<evidence type="ECO:0000259" key="6">
    <source>
        <dbReference type="PROSITE" id="PS50969"/>
    </source>
</evidence>
<dbReference type="SUPFAM" id="SSF56784">
    <property type="entry name" value="HAD-like"/>
    <property type="match status" value="1"/>
</dbReference>
<evidence type="ECO:0000313" key="7">
    <source>
        <dbReference type="EMBL" id="CAD8913818.1"/>
    </source>
</evidence>
<accession>A0A7S1G7R3</accession>
<evidence type="ECO:0000256" key="5">
    <source>
        <dbReference type="SAM" id="MobiDB-lite"/>
    </source>
</evidence>
<feature type="compositionally biased region" description="Polar residues" evidence="5">
    <location>
        <begin position="140"/>
        <end position="160"/>
    </location>
</feature>
<evidence type="ECO:0000256" key="3">
    <source>
        <dbReference type="ARBA" id="ARBA00037324"/>
    </source>
</evidence>
<dbReference type="InterPro" id="IPR023214">
    <property type="entry name" value="HAD_sf"/>
</dbReference>
<proteinExistence type="inferred from homology"/>
<dbReference type="AlphaFoldDB" id="A0A7S1G7R3"/>
<dbReference type="FunFam" id="3.40.50.1000:FF:000015">
    <property type="entry name" value="CTD small phosphatase-like protein 2"/>
    <property type="match status" value="1"/>
</dbReference>
<dbReference type="InterPro" id="IPR050365">
    <property type="entry name" value="TIM50"/>
</dbReference>
<sequence>MATAAHSPPGRARRAGEGYYANPASPIASTPQRPRRAAPRVRTGYDAGDAPPDPSELSPMKPPRATRRRTGEARASNEPSGYGFGGGAGAGGASGGAKEGGSFVDAAGAADGGIWGESALFSPDLKWGAEESKVKEAALTPSTESSGSSTRTPASVTPPSSRHAVSHTPAAGGAIAQCSLASPTLYARKRTADDVEAEEYDGGASVRRDLAACATPESGRSEDDSDMGAHGGAAADDGEYDEYEEFNPYLFIKCLPRYEEVVPTARELVLPRKSRSGPRLSLVLDLDETLVHCSVEPIEDADLTFPVEFNGQTYEVFVRKRPYLDHFLEWCASKYEVTVFTASQKVYAEKLLDLLDPRGRLVKYRLFRDSCLNVDGNFLKDLTVLGRDLRSTVLVDNSPHAFGYQVDNGIPIESWFDDPTDTELLKLANFLPHLEEASDVRPVVRDKFQLHKLVAQAN</sequence>
<dbReference type="GO" id="GO:0004721">
    <property type="term" value="F:phosphoprotein phosphatase activity"/>
    <property type="evidence" value="ECO:0007669"/>
    <property type="project" value="UniProtKB-KW"/>
</dbReference>
<dbReference type="Gene3D" id="3.40.50.1000">
    <property type="entry name" value="HAD superfamily/HAD-like"/>
    <property type="match status" value="1"/>
</dbReference>
<organism evidence="7">
    <name type="scientific">Bicosoecida sp. CB-2014</name>
    <dbReference type="NCBI Taxonomy" id="1486930"/>
    <lineage>
        <taxon>Eukaryota</taxon>
        <taxon>Sar</taxon>
        <taxon>Stramenopiles</taxon>
        <taxon>Bigyra</taxon>
        <taxon>Opalozoa</taxon>
        <taxon>Bicosoecida</taxon>
    </lineage>
</organism>
<dbReference type="InterPro" id="IPR004274">
    <property type="entry name" value="FCP1_dom"/>
</dbReference>
<dbReference type="EMBL" id="HBFS01010285">
    <property type="protein sequence ID" value="CAD8913818.1"/>
    <property type="molecule type" value="Transcribed_RNA"/>
</dbReference>
<dbReference type="NCBIfam" id="TIGR02251">
    <property type="entry name" value="HIF-SF_euk"/>
    <property type="match status" value="1"/>
</dbReference>
<dbReference type="CDD" id="cd07521">
    <property type="entry name" value="HAD_FCP1-like"/>
    <property type="match status" value="1"/>
</dbReference>
<name>A0A7S1G7R3_9STRA</name>
<dbReference type="SMART" id="SM00577">
    <property type="entry name" value="CPDc"/>
    <property type="match status" value="1"/>
</dbReference>
<comment type="function">
    <text evidence="3">Probable phosphatase.</text>
</comment>
<feature type="compositionally biased region" description="Gly residues" evidence="5">
    <location>
        <begin position="82"/>
        <end position="99"/>
    </location>
</feature>
<feature type="region of interest" description="Disordered" evidence="5">
    <location>
        <begin position="213"/>
        <end position="238"/>
    </location>
</feature>
<dbReference type="PANTHER" id="PTHR12210">
    <property type="entry name" value="DULLARD PROTEIN PHOSPHATASE"/>
    <property type="match status" value="1"/>
</dbReference>
<dbReference type="GO" id="GO:0005634">
    <property type="term" value="C:nucleus"/>
    <property type="evidence" value="ECO:0007669"/>
    <property type="project" value="UniProtKB-ARBA"/>
</dbReference>
<dbReference type="Pfam" id="PF03031">
    <property type="entry name" value="NIF"/>
    <property type="match status" value="1"/>
</dbReference>
<evidence type="ECO:0000256" key="1">
    <source>
        <dbReference type="ARBA" id="ARBA00022801"/>
    </source>
</evidence>
<dbReference type="InterPro" id="IPR036412">
    <property type="entry name" value="HAD-like_sf"/>
</dbReference>
<keyword evidence="1" id="KW-0378">Hydrolase</keyword>
<dbReference type="InterPro" id="IPR011948">
    <property type="entry name" value="Dullard_phosphatase"/>
</dbReference>